<dbReference type="EMBL" id="VDES01000001">
    <property type="protein sequence ID" value="MBA1373205.1"/>
    <property type="molecule type" value="Genomic_DNA"/>
</dbReference>
<dbReference type="NCBIfam" id="TIGR01635">
    <property type="entry name" value="tail_comp_S"/>
    <property type="match status" value="1"/>
</dbReference>
<dbReference type="InterPro" id="IPR006522">
    <property type="entry name" value="Phage_virion_morphogenesis"/>
</dbReference>
<organism evidence="2 3">
    <name type="scientific">Sphingomonas ursincola</name>
    <dbReference type="NCBI Taxonomy" id="56361"/>
    <lineage>
        <taxon>Bacteria</taxon>
        <taxon>Pseudomonadati</taxon>
        <taxon>Pseudomonadota</taxon>
        <taxon>Alphaproteobacteria</taxon>
        <taxon>Sphingomonadales</taxon>
        <taxon>Sphingomonadaceae</taxon>
        <taxon>Sphingomonas</taxon>
    </lineage>
</organism>
<dbReference type="Pfam" id="PF05069">
    <property type="entry name" value="Phage_tail_S"/>
    <property type="match status" value="1"/>
</dbReference>
<gene>
    <name evidence="2" type="ORF">FG486_02550</name>
</gene>
<dbReference type="Proteomes" id="UP000589292">
    <property type="component" value="Unassembled WGS sequence"/>
</dbReference>
<protein>
    <submittedName>
        <fullName evidence="2">Phage virion morphogenesis protein</fullName>
    </submittedName>
</protein>
<dbReference type="RefSeq" id="WP_181266319.1">
    <property type="nucleotide sequence ID" value="NZ_BAAAGB010000002.1"/>
</dbReference>
<comment type="caution">
    <text evidence="2">The sequence shown here is derived from an EMBL/GenBank/DDBJ whole genome shotgun (WGS) entry which is preliminary data.</text>
</comment>
<sequence length="157" mass="17775">MADTDLTKVEDWLDGLMLRLEPSARRKLAMKVGQSLRRSNAQRIAANKEPDGKAMAPRRPRTGPDGKPVSRKRMFRRLRLARNMRIKATPDSVELDFGGGNAQRIAEVHHDGRTDRIGRTRDGRTIRARYEARRLLGFGNDDMETVLEAVTRSLAPD</sequence>
<reference evidence="2 3" key="1">
    <citation type="journal article" date="1994" name="Int. J. Syst. Bacteriol.">
        <title>Phylogenetic positions of novel aerobic, bacteriochlorophyll a-containing bacteria and description of Roseococcus thiosulfatophilus gen. nov., sp. nov., Erythromicrobium ramosum gen. nov., sp. nov., and Erythrobacter litoralis sp. nov.</title>
        <authorList>
            <person name="Yurkov V."/>
            <person name="Stackebrandt E."/>
            <person name="Holmes A."/>
            <person name="Fuerst J.A."/>
            <person name="Hugenholtz P."/>
            <person name="Golecki J."/>
            <person name="Gad'on N."/>
            <person name="Gorlenko V.M."/>
            <person name="Kompantseva E.I."/>
            <person name="Drews G."/>
        </authorList>
    </citation>
    <scope>NUCLEOTIDE SEQUENCE [LARGE SCALE GENOMIC DNA]</scope>
    <source>
        <strain evidence="2 3">KR-99</strain>
    </source>
</reference>
<name>A0A7V8U7D7_9SPHN</name>
<evidence type="ECO:0000313" key="2">
    <source>
        <dbReference type="EMBL" id="MBA1373205.1"/>
    </source>
</evidence>
<evidence type="ECO:0000256" key="1">
    <source>
        <dbReference type="SAM" id="MobiDB-lite"/>
    </source>
</evidence>
<proteinExistence type="predicted"/>
<accession>A0A7V8U7D7</accession>
<evidence type="ECO:0000313" key="3">
    <source>
        <dbReference type="Proteomes" id="UP000589292"/>
    </source>
</evidence>
<dbReference type="AlphaFoldDB" id="A0A7V8U7D7"/>
<feature type="region of interest" description="Disordered" evidence="1">
    <location>
        <begin position="33"/>
        <end position="69"/>
    </location>
</feature>
<keyword evidence="3" id="KW-1185">Reference proteome</keyword>